<feature type="compositionally biased region" description="Low complexity" evidence="1">
    <location>
        <begin position="96"/>
        <end position="114"/>
    </location>
</feature>
<keyword evidence="2" id="KW-0472">Membrane</keyword>
<feature type="region of interest" description="Disordered" evidence="1">
    <location>
        <begin position="69"/>
        <end position="125"/>
    </location>
</feature>
<accession>A0ABS4X7V5</accession>
<evidence type="ECO:0000259" key="3">
    <source>
        <dbReference type="Pfam" id="PF13399"/>
    </source>
</evidence>
<evidence type="ECO:0000313" key="5">
    <source>
        <dbReference type="Proteomes" id="UP001296993"/>
    </source>
</evidence>
<dbReference type="InterPro" id="IPR050922">
    <property type="entry name" value="LytR/CpsA/Psr_CW_biosynth"/>
</dbReference>
<protein>
    <recommendedName>
        <fullName evidence="3">LytR/CpsA/Psr regulator C-terminal domain-containing protein</fullName>
    </recommendedName>
</protein>
<gene>
    <name evidence="4" type="ORF">JOF47_000066</name>
</gene>
<feature type="domain" description="LytR/CpsA/Psr regulator C-terminal" evidence="3">
    <location>
        <begin position="135"/>
        <end position="219"/>
    </location>
</feature>
<dbReference type="InterPro" id="IPR027381">
    <property type="entry name" value="LytR/CpsA/Psr_C"/>
</dbReference>
<dbReference type="Gene3D" id="3.30.70.2390">
    <property type="match status" value="1"/>
</dbReference>
<feature type="region of interest" description="Disordered" evidence="1">
    <location>
        <begin position="1"/>
        <end position="24"/>
    </location>
</feature>
<feature type="compositionally biased region" description="Basic and acidic residues" evidence="1">
    <location>
        <begin position="1"/>
        <end position="13"/>
    </location>
</feature>
<dbReference type="PANTHER" id="PTHR33392:SF6">
    <property type="entry name" value="POLYISOPRENYL-TEICHOIC ACID--PEPTIDOGLYCAN TEICHOIC ACID TRANSFERASE TAGU"/>
    <property type="match status" value="1"/>
</dbReference>
<dbReference type="RefSeq" id="WP_209995201.1">
    <property type="nucleotide sequence ID" value="NZ_BAAAJY010000008.1"/>
</dbReference>
<evidence type="ECO:0000313" key="4">
    <source>
        <dbReference type="EMBL" id="MBP2384555.1"/>
    </source>
</evidence>
<dbReference type="Pfam" id="PF13399">
    <property type="entry name" value="LytR_C"/>
    <property type="match status" value="1"/>
</dbReference>
<dbReference type="PANTHER" id="PTHR33392">
    <property type="entry name" value="POLYISOPRENYL-TEICHOIC ACID--PEPTIDOGLYCAN TEICHOIC ACID TRANSFERASE TAGU"/>
    <property type="match status" value="1"/>
</dbReference>
<dbReference type="EMBL" id="JAGIOF010000001">
    <property type="protein sequence ID" value="MBP2384555.1"/>
    <property type="molecule type" value="Genomic_DNA"/>
</dbReference>
<feature type="transmembrane region" description="Helical" evidence="2">
    <location>
        <begin position="42"/>
        <end position="61"/>
    </location>
</feature>
<keyword evidence="2" id="KW-1133">Transmembrane helix</keyword>
<evidence type="ECO:0000256" key="2">
    <source>
        <dbReference type="SAM" id="Phobius"/>
    </source>
</evidence>
<name>A0ABS4X7V5_9MICC</name>
<evidence type="ECO:0000256" key="1">
    <source>
        <dbReference type="SAM" id="MobiDB-lite"/>
    </source>
</evidence>
<comment type="caution">
    <text evidence="4">The sequence shown here is derived from an EMBL/GenBank/DDBJ whole genome shotgun (WGS) entry which is preliminary data.</text>
</comment>
<reference evidence="4 5" key="1">
    <citation type="submission" date="2021-03" db="EMBL/GenBank/DDBJ databases">
        <title>Sequencing the genomes of 1000 actinobacteria strains.</title>
        <authorList>
            <person name="Klenk H.-P."/>
        </authorList>
    </citation>
    <scope>NUCLEOTIDE SEQUENCE [LARGE SCALE GENOMIC DNA]</scope>
    <source>
        <strain evidence="4 5">DSM 15797</strain>
    </source>
</reference>
<organism evidence="4 5">
    <name type="scientific">Paeniglutamicibacter kerguelensis</name>
    <dbReference type="NCBI Taxonomy" id="254788"/>
    <lineage>
        <taxon>Bacteria</taxon>
        <taxon>Bacillati</taxon>
        <taxon>Actinomycetota</taxon>
        <taxon>Actinomycetes</taxon>
        <taxon>Micrococcales</taxon>
        <taxon>Micrococcaceae</taxon>
        <taxon>Paeniglutamicibacter</taxon>
    </lineage>
</organism>
<keyword evidence="2" id="KW-0812">Transmembrane</keyword>
<dbReference type="Proteomes" id="UP001296993">
    <property type="component" value="Unassembled WGS sequence"/>
</dbReference>
<sequence length="220" mass="22516">MTNYPRDEFDRVPEFSNRSGSHRANGWAAAASAGGVRPGLRWLMVFGAVALLVGVFSFTALPKLLNDGGGKAPANVAASSTEPSADKSASKKPSAKESGSPKASGKPSKSAEPSQTDAVPSAGESELGGVADLSMKVGVYNGAKKSGLAGTVRTTLLNAGFTNVSAANWSKQVTYSTVYYRDEASRATAEQAAEDLGISSVVKSANIPGSIAVVLGNSFR</sequence>
<keyword evidence="5" id="KW-1185">Reference proteome</keyword>
<proteinExistence type="predicted"/>